<accession>A0A2U1KZX1</accession>
<sequence>MVLLPEELIPNLDFTLWFENQALRGANEELRALIREMRGRELIAECLSNDLRGVIVARNKEISSYMNEIDQLRYEQRVMLYEITVLEEEVVHLRRGRSSRRRR</sequence>
<evidence type="ECO:0000313" key="2">
    <source>
        <dbReference type="Proteomes" id="UP000245207"/>
    </source>
</evidence>
<dbReference type="Proteomes" id="UP000245207">
    <property type="component" value="Unassembled WGS sequence"/>
</dbReference>
<protein>
    <submittedName>
        <fullName evidence="1">Uncharacterized protein</fullName>
    </submittedName>
</protein>
<organism evidence="1 2">
    <name type="scientific">Artemisia annua</name>
    <name type="common">Sweet wormwood</name>
    <dbReference type="NCBI Taxonomy" id="35608"/>
    <lineage>
        <taxon>Eukaryota</taxon>
        <taxon>Viridiplantae</taxon>
        <taxon>Streptophyta</taxon>
        <taxon>Embryophyta</taxon>
        <taxon>Tracheophyta</taxon>
        <taxon>Spermatophyta</taxon>
        <taxon>Magnoliopsida</taxon>
        <taxon>eudicotyledons</taxon>
        <taxon>Gunneridae</taxon>
        <taxon>Pentapetalae</taxon>
        <taxon>asterids</taxon>
        <taxon>campanulids</taxon>
        <taxon>Asterales</taxon>
        <taxon>Asteraceae</taxon>
        <taxon>Asteroideae</taxon>
        <taxon>Anthemideae</taxon>
        <taxon>Artemisiinae</taxon>
        <taxon>Artemisia</taxon>
    </lineage>
</organism>
<dbReference type="EMBL" id="PKPP01012484">
    <property type="protein sequence ID" value="PWA42322.1"/>
    <property type="molecule type" value="Genomic_DNA"/>
</dbReference>
<gene>
    <name evidence="1" type="ORF">CTI12_AA545870</name>
</gene>
<reference evidence="1 2" key="1">
    <citation type="journal article" date="2018" name="Mol. Plant">
        <title>The genome of Artemisia annua provides insight into the evolution of Asteraceae family and artemisinin biosynthesis.</title>
        <authorList>
            <person name="Shen Q."/>
            <person name="Zhang L."/>
            <person name="Liao Z."/>
            <person name="Wang S."/>
            <person name="Yan T."/>
            <person name="Shi P."/>
            <person name="Liu M."/>
            <person name="Fu X."/>
            <person name="Pan Q."/>
            <person name="Wang Y."/>
            <person name="Lv Z."/>
            <person name="Lu X."/>
            <person name="Zhang F."/>
            <person name="Jiang W."/>
            <person name="Ma Y."/>
            <person name="Chen M."/>
            <person name="Hao X."/>
            <person name="Li L."/>
            <person name="Tang Y."/>
            <person name="Lv G."/>
            <person name="Zhou Y."/>
            <person name="Sun X."/>
            <person name="Brodelius P.E."/>
            <person name="Rose J.K.C."/>
            <person name="Tang K."/>
        </authorList>
    </citation>
    <scope>NUCLEOTIDE SEQUENCE [LARGE SCALE GENOMIC DNA]</scope>
    <source>
        <strain evidence="2">cv. Huhao1</strain>
        <tissue evidence="1">Leaf</tissue>
    </source>
</reference>
<dbReference type="AlphaFoldDB" id="A0A2U1KZX1"/>
<proteinExistence type="predicted"/>
<name>A0A2U1KZX1_ARTAN</name>
<keyword evidence="2" id="KW-1185">Reference proteome</keyword>
<evidence type="ECO:0000313" key="1">
    <source>
        <dbReference type="EMBL" id="PWA42322.1"/>
    </source>
</evidence>
<comment type="caution">
    <text evidence="1">The sequence shown here is derived from an EMBL/GenBank/DDBJ whole genome shotgun (WGS) entry which is preliminary data.</text>
</comment>